<name>A0A183GFA3_HELPZ</name>
<gene>
    <name evidence="2" type="ORF">HPBE_LOCUS21062</name>
</gene>
<feature type="region of interest" description="Disordered" evidence="1">
    <location>
        <begin position="1"/>
        <end position="24"/>
    </location>
</feature>
<dbReference type="AlphaFoldDB" id="A0A183GFA3"/>
<reference evidence="2 3" key="1">
    <citation type="submission" date="2018-11" db="EMBL/GenBank/DDBJ databases">
        <authorList>
            <consortium name="Pathogen Informatics"/>
        </authorList>
    </citation>
    <scope>NUCLEOTIDE SEQUENCE [LARGE SCALE GENOMIC DNA]</scope>
</reference>
<proteinExistence type="predicted"/>
<dbReference type="Proteomes" id="UP000050761">
    <property type="component" value="Unassembled WGS sequence"/>
</dbReference>
<dbReference type="PROSITE" id="PS00141">
    <property type="entry name" value="ASP_PROTEASE"/>
    <property type="match status" value="1"/>
</dbReference>
<evidence type="ECO:0000313" key="2">
    <source>
        <dbReference type="EMBL" id="VDP23141.1"/>
    </source>
</evidence>
<dbReference type="GO" id="GO:0006508">
    <property type="term" value="P:proteolysis"/>
    <property type="evidence" value="ECO:0007669"/>
    <property type="project" value="InterPro"/>
</dbReference>
<keyword evidence="3" id="KW-1185">Reference proteome</keyword>
<evidence type="ECO:0000313" key="3">
    <source>
        <dbReference type="Proteomes" id="UP000050761"/>
    </source>
</evidence>
<dbReference type="InterPro" id="IPR001969">
    <property type="entry name" value="Aspartic_peptidase_AS"/>
</dbReference>
<organism evidence="3 4">
    <name type="scientific">Heligmosomoides polygyrus</name>
    <name type="common">Parasitic roundworm</name>
    <dbReference type="NCBI Taxonomy" id="6339"/>
    <lineage>
        <taxon>Eukaryota</taxon>
        <taxon>Metazoa</taxon>
        <taxon>Ecdysozoa</taxon>
        <taxon>Nematoda</taxon>
        <taxon>Chromadorea</taxon>
        <taxon>Rhabditida</taxon>
        <taxon>Rhabditina</taxon>
        <taxon>Rhabditomorpha</taxon>
        <taxon>Strongyloidea</taxon>
        <taxon>Heligmosomidae</taxon>
        <taxon>Heligmosomoides</taxon>
    </lineage>
</organism>
<accession>A0A183GFA3</accession>
<evidence type="ECO:0000313" key="4">
    <source>
        <dbReference type="WBParaSite" id="HPBE_0002106301-mRNA-1"/>
    </source>
</evidence>
<evidence type="ECO:0000256" key="1">
    <source>
        <dbReference type="SAM" id="MobiDB-lite"/>
    </source>
</evidence>
<protein>
    <submittedName>
        <fullName evidence="4">DUF1758 domain-containing protein</fullName>
    </submittedName>
</protein>
<dbReference type="GO" id="GO:0004190">
    <property type="term" value="F:aspartic-type endopeptidase activity"/>
    <property type="evidence" value="ECO:0007669"/>
    <property type="project" value="InterPro"/>
</dbReference>
<dbReference type="WBParaSite" id="HPBE_0002106301-mRNA-1">
    <property type="protein sequence ID" value="HPBE_0002106301-mRNA-1"/>
    <property type="gene ID" value="HPBE_0002106301"/>
</dbReference>
<reference evidence="4" key="2">
    <citation type="submission" date="2019-09" db="UniProtKB">
        <authorList>
            <consortium name="WormBaseParasite"/>
        </authorList>
    </citation>
    <scope>IDENTIFICATION</scope>
</reference>
<sequence>MWTETPHLATQLRRRSRSSNSGTVKAIQRHYTLASRINVLQPKENCATYLDSRQTEDGEDIVPAEGSQAIMEINGQSPPRAQLLTVSADVVGPTQSVKAAVLLDTGSELSFIHSSIADQLQLPPTSVALCRKGNPSAYNLRSEVKATKENS</sequence>
<accession>A0A3P8BNN6</accession>
<dbReference type="EMBL" id="UZAH01032665">
    <property type="protein sequence ID" value="VDP23141.1"/>
    <property type="molecule type" value="Genomic_DNA"/>
</dbReference>